<dbReference type="CDD" id="cd18010">
    <property type="entry name" value="DEXHc_HARP_SMARCAL1"/>
    <property type="match status" value="1"/>
</dbReference>
<dbReference type="PROSITE" id="PS51192">
    <property type="entry name" value="HELICASE_ATP_BIND_1"/>
    <property type="match status" value="1"/>
</dbReference>
<dbReference type="Gene3D" id="3.40.50.300">
    <property type="entry name" value="P-loop containing nucleotide triphosphate hydrolases"/>
    <property type="match status" value="1"/>
</dbReference>
<evidence type="ECO:0000256" key="2">
    <source>
        <dbReference type="ARBA" id="ARBA00022801"/>
    </source>
</evidence>
<dbReference type="Pfam" id="PF00271">
    <property type="entry name" value="Helicase_C"/>
    <property type="match status" value="1"/>
</dbReference>
<dbReference type="GO" id="GO:0043596">
    <property type="term" value="C:nuclear replication fork"/>
    <property type="evidence" value="ECO:0007669"/>
    <property type="project" value="TreeGrafter"/>
</dbReference>
<dbReference type="SMART" id="SM00487">
    <property type="entry name" value="DEXDc"/>
    <property type="match status" value="1"/>
</dbReference>
<dbReference type="PANTHER" id="PTHR45766">
    <property type="entry name" value="DNA ANNEALING HELICASE AND ENDONUCLEASE ZRANB3 FAMILY MEMBER"/>
    <property type="match status" value="1"/>
</dbReference>
<protein>
    <recommendedName>
        <fullName evidence="11">SWI/SNF-related matrix-associated actin-dependent regulator of chromatin subfamily A-like protein 1</fullName>
    </recommendedName>
</protein>
<evidence type="ECO:0000256" key="1">
    <source>
        <dbReference type="ARBA" id="ARBA00004123"/>
    </source>
</evidence>
<organism evidence="9 10">
    <name type="scientific">Coptotermes formosanus</name>
    <name type="common">Formosan subterranean termite</name>
    <dbReference type="NCBI Taxonomy" id="36987"/>
    <lineage>
        <taxon>Eukaryota</taxon>
        <taxon>Metazoa</taxon>
        <taxon>Ecdysozoa</taxon>
        <taxon>Arthropoda</taxon>
        <taxon>Hexapoda</taxon>
        <taxon>Insecta</taxon>
        <taxon>Pterygota</taxon>
        <taxon>Neoptera</taxon>
        <taxon>Polyneoptera</taxon>
        <taxon>Dictyoptera</taxon>
        <taxon>Blattodea</taxon>
        <taxon>Blattoidea</taxon>
        <taxon>Termitoidae</taxon>
        <taxon>Rhinotermitidae</taxon>
        <taxon>Coptotermes</taxon>
    </lineage>
</organism>
<dbReference type="Gene3D" id="3.40.50.10810">
    <property type="entry name" value="Tandem AAA-ATPase domain"/>
    <property type="match status" value="1"/>
</dbReference>
<proteinExistence type="inferred from homology"/>
<evidence type="ECO:0000313" key="10">
    <source>
        <dbReference type="Proteomes" id="UP000502823"/>
    </source>
</evidence>
<dbReference type="InterPro" id="IPR001650">
    <property type="entry name" value="Helicase_C-like"/>
</dbReference>
<keyword evidence="3" id="KW-0539">Nucleus</keyword>
<dbReference type="CDD" id="cd18793">
    <property type="entry name" value="SF2_C_SNF"/>
    <property type="match status" value="1"/>
</dbReference>
<dbReference type="SMART" id="SM00490">
    <property type="entry name" value="HELICc"/>
    <property type="match status" value="1"/>
</dbReference>
<dbReference type="GO" id="GO:0031297">
    <property type="term" value="P:replication fork processing"/>
    <property type="evidence" value="ECO:0007669"/>
    <property type="project" value="TreeGrafter"/>
</dbReference>
<dbReference type="SUPFAM" id="SSF52540">
    <property type="entry name" value="P-loop containing nucleoside triphosphate hydrolases"/>
    <property type="match status" value="2"/>
</dbReference>
<evidence type="ECO:0000256" key="5">
    <source>
        <dbReference type="SAM" id="Coils"/>
    </source>
</evidence>
<dbReference type="PANTHER" id="PTHR45766:SF6">
    <property type="entry name" value="SWI_SNF-RELATED MATRIX-ASSOCIATED ACTIN-DEPENDENT REGULATOR OF CHROMATIN SUBFAMILY A-LIKE PROTEIN 1"/>
    <property type="match status" value="1"/>
</dbReference>
<feature type="domain" description="Helicase C-terminal" evidence="7">
    <location>
        <begin position="487"/>
        <end position="645"/>
    </location>
</feature>
<keyword evidence="10" id="KW-1185">Reference proteome</keyword>
<evidence type="ECO:0000256" key="3">
    <source>
        <dbReference type="ARBA" id="ARBA00023242"/>
    </source>
</evidence>
<keyword evidence="5" id="KW-0175">Coiled coil</keyword>
<dbReference type="InterPro" id="IPR010003">
    <property type="entry name" value="HARP_dom"/>
</dbReference>
<accession>A0A6L2PMM2</accession>
<dbReference type="EMBL" id="BLKM01000329">
    <property type="protein sequence ID" value="GFG31798.1"/>
    <property type="molecule type" value="Genomic_DNA"/>
</dbReference>
<evidence type="ECO:0000256" key="4">
    <source>
        <dbReference type="PROSITE-ProRule" id="PRU00800"/>
    </source>
</evidence>
<keyword evidence="2" id="KW-0378">Hydrolase</keyword>
<dbReference type="AlphaFoldDB" id="A0A6L2PMM2"/>
<dbReference type="GO" id="GO:0006281">
    <property type="term" value="P:DNA repair"/>
    <property type="evidence" value="ECO:0007669"/>
    <property type="project" value="TreeGrafter"/>
</dbReference>
<gene>
    <name evidence="9" type="ORF">Cfor_04235</name>
</gene>
<reference evidence="10" key="1">
    <citation type="submission" date="2020-01" db="EMBL/GenBank/DDBJ databases">
        <title>Draft genome sequence of the Termite Coptotermes fromosanus.</title>
        <authorList>
            <person name="Itakura S."/>
            <person name="Yosikawa Y."/>
            <person name="Umezawa K."/>
        </authorList>
    </citation>
    <scope>NUCLEOTIDE SEQUENCE [LARGE SCALE GENOMIC DNA]</scope>
</reference>
<evidence type="ECO:0000259" key="6">
    <source>
        <dbReference type="PROSITE" id="PS51192"/>
    </source>
</evidence>
<dbReference type="OrthoDB" id="2801544at2759"/>
<dbReference type="InterPro" id="IPR027417">
    <property type="entry name" value="P-loop_NTPase"/>
</dbReference>
<dbReference type="PROSITE" id="PS51194">
    <property type="entry name" value="HELICASE_CTER"/>
    <property type="match status" value="1"/>
</dbReference>
<feature type="coiled-coil region" evidence="5">
    <location>
        <begin position="6"/>
        <end position="34"/>
    </location>
</feature>
<dbReference type="FunFam" id="3.40.50.300:FF:003021">
    <property type="entry name" value="Uncharacterized protein (Fragment)"/>
    <property type="match status" value="1"/>
</dbReference>
<evidence type="ECO:0000313" key="9">
    <source>
        <dbReference type="EMBL" id="GFG31798.1"/>
    </source>
</evidence>
<comment type="subcellular location">
    <subcellularLocation>
        <location evidence="1">Nucleus</location>
    </subcellularLocation>
</comment>
<dbReference type="InterPro" id="IPR014001">
    <property type="entry name" value="Helicase_ATP-bd"/>
</dbReference>
<feature type="domain" description="HARP" evidence="8">
    <location>
        <begin position="104"/>
        <end position="178"/>
    </location>
</feature>
<sequence length="691" mass="78698">MMTSTLTKEQKERIEAQRQLALQRRNERQRLQNQQACITAVDNSSHISSNARQWHPPARSQLCVSANTCAVKTGSFSVIPFSKQTRKEEGRKFSQFAPQRKPSLSTGLVITGNCQLLSKERFVVIAPYQEQLIEIFKSIDSKVYNPQDRTWNFVLEDYHVFMKKLQCLKGAVSISGLPDYVLKTFLKSALEPEDYREVNLSRIDKALLDSLMPFQREGICFGISKNGRCLLADDMGLGKTIQSLGIAHYYREDWPLLIVSPSSVRYLWADAIMTWLPSVPYHSVVVVTKSTDNMKEAQIVITSYDMMTRRQNELKQMNFGMCIMDESHFLKSPKAARTQAAQQFLKSARRVVMLSGTPALSRPVELYPQISAINPTLFPSFFEFGVRYCGGIKNSFGWDFRGSSNMKELQLLLESKLMIRRLKSDVISQLPPKIRQMVILNPEVINSKSAEMERCARKLEEDNLTGMERRGALLSYYHVTGKSKLKAIQDYISDMVESEKKFICFAHHKFVMDSLCEVLNAKKKEFIRIDGNTDSNTRKLLCDKFQCENKCVAAVLSITAANTGITLTAAQLVVFAELYWNPGILTQAEDRAHRIGQEDTVIIQYLVAKGTADDYIWPLIQSKLDVLNKAGLSKDNFLESETSVLQKSKKRRSILDYFSEISSLDDELTDDMLAGIDVEEFETFEKRPKLH</sequence>
<dbReference type="PROSITE" id="PS51467">
    <property type="entry name" value="HARP"/>
    <property type="match status" value="1"/>
</dbReference>
<feature type="domain" description="Helicase ATP-binding" evidence="6">
    <location>
        <begin position="220"/>
        <end position="376"/>
    </location>
</feature>
<dbReference type="FunCoup" id="A0A6L2PMM2">
    <property type="interactions" value="1155"/>
</dbReference>
<evidence type="ECO:0000259" key="7">
    <source>
        <dbReference type="PROSITE" id="PS51194"/>
    </source>
</evidence>
<dbReference type="InterPro" id="IPR038718">
    <property type="entry name" value="SNF2-like_sf"/>
</dbReference>
<dbReference type="Proteomes" id="UP000502823">
    <property type="component" value="Unassembled WGS sequence"/>
</dbReference>
<dbReference type="InterPro" id="IPR049730">
    <property type="entry name" value="SNF2/RAD54-like_C"/>
</dbReference>
<dbReference type="GO" id="GO:0016787">
    <property type="term" value="F:hydrolase activity"/>
    <property type="evidence" value="ECO:0007669"/>
    <property type="project" value="UniProtKB-KW"/>
</dbReference>
<comment type="similarity">
    <text evidence="4">Belongs to the SNF2/RAD54 helicase family. SMARCAL1 subfamily.</text>
</comment>
<evidence type="ECO:0000259" key="8">
    <source>
        <dbReference type="PROSITE" id="PS51467"/>
    </source>
</evidence>
<name>A0A6L2PMM2_COPFO</name>
<dbReference type="Pfam" id="PF07443">
    <property type="entry name" value="HARP"/>
    <property type="match status" value="1"/>
</dbReference>
<comment type="caution">
    <text evidence="9">The sequence shown here is derived from an EMBL/GenBank/DDBJ whole genome shotgun (WGS) entry which is preliminary data.</text>
</comment>
<dbReference type="InParanoid" id="A0A6L2PMM2"/>
<dbReference type="GO" id="GO:0005524">
    <property type="term" value="F:ATP binding"/>
    <property type="evidence" value="ECO:0007669"/>
    <property type="project" value="InterPro"/>
</dbReference>
<dbReference type="InterPro" id="IPR000330">
    <property type="entry name" value="SNF2_N"/>
</dbReference>
<evidence type="ECO:0008006" key="11">
    <source>
        <dbReference type="Google" id="ProtNLM"/>
    </source>
</evidence>
<dbReference type="Pfam" id="PF00176">
    <property type="entry name" value="SNF2-rel_dom"/>
    <property type="match status" value="1"/>
</dbReference>